<dbReference type="OrthoDB" id="8062037at2759"/>
<protein>
    <submittedName>
        <fullName evidence="3">Uncharacterized protein</fullName>
    </submittedName>
</protein>
<name>A0A7J7LXX0_9MAGN</name>
<organism evidence="3 4">
    <name type="scientific">Kingdonia uniflora</name>
    <dbReference type="NCBI Taxonomy" id="39325"/>
    <lineage>
        <taxon>Eukaryota</taxon>
        <taxon>Viridiplantae</taxon>
        <taxon>Streptophyta</taxon>
        <taxon>Embryophyta</taxon>
        <taxon>Tracheophyta</taxon>
        <taxon>Spermatophyta</taxon>
        <taxon>Magnoliopsida</taxon>
        <taxon>Ranunculales</taxon>
        <taxon>Circaeasteraceae</taxon>
        <taxon>Kingdonia</taxon>
    </lineage>
</organism>
<evidence type="ECO:0000256" key="2">
    <source>
        <dbReference type="SAM" id="SignalP"/>
    </source>
</evidence>
<reference evidence="3 4" key="1">
    <citation type="journal article" date="2020" name="IScience">
        <title>Genome Sequencing of the Endangered Kingdonia uniflora (Circaeasteraceae, Ranunculales) Reveals Potential Mechanisms of Evolutionary Specialization.</title>
        <authorList>
            <person name="Sun Y."/>
            <person name="Deng T."/>
            <person name="Zhang A."/>
            <person name="Moore M.J."/>
            <person name="Landis J.B."/>
            <person name="Lin N."/>
            <person name="Zhang H."/>
            <person name="Zhang X."/>
            <person name="Huang J."/>
            <person name="Zhang X."/>
            <person name="Sun H."/>
            <person name="Wang H."/>
        </authorList>
    </citation>
    <scope>NUCLEOTIDE SEQUENCE [LARGE SCALE GENOMIC DNA]</scope>
    <source>
        <strain evidence="3">TB1705</strain>
        <tissue evidence="3">Leaf</tissue>
    </source>
</reference>
<proteinExistence type="predicted"/>
<feature type="region of interest" description="Disordered" evidence="1">
    <location>
        <begin position="141"/>
        <end position="172"/>
    </location>
</feature>
<comment type="caution">
    <text evidence="3">The sequence shown here is derived from an EMBL/GenBank/DDBJ whole genome shotgun (WGS) entry which is preliminary data.</text>
</comment>
<dbReference type="AlphaFoldDB" id="A0A7J7LXX0"/>
<dbReference type="EMBL" id="JACGCM010001903">
    <property type="protein sequence ID" value="KAF6147447.1"/>
    <property type="molecule type" value="Genomic_DNA"/>
</dbReference>
<keyword evidence="4" id="KW-1185">Reference proteome</keyword>
<evidence type="ECO:0000256" key="1">
    <source>
        <dbReference type="SAM" id="MobiDB-lite"/>
    </source>
</evidence>
<gene>
    <name evidence="3" type="ORF">GIB67_022107</name>
</gene>
<feature type="signal peptide" evidence="2">
    <location>
        <begin position="1"/>
        <end position="22"/>
    </location>
</feature>
<evidence type="ECO:0000313" key="3">
    <source>
        <dbReference type="EMBL" id="KAF6147447.1"/>
    </source>
</evidence>
<dbReference type="Proteomes" id="UP000541444">
    <property type="component" value="Unassembled WGS sequence"/>
</dbReference>
<feature type="chain" id="PRO_5029583831" evidence="2">
    <location>
        <begin position="23"/>
        <end position="403"/>
    </location>
</feature>
<accession>A0A7J7LXX0</accession>
<sequence>MGILQILLQVLVGFLCLTNRRAELILEVPTEVSEKQRMPDLLAVVWVEGSCKAVGIERNSRSRLRSSNSSAYSRIPLEDFICEHATPSTDNSEFVEQFMQQLEAAALGSSNHFRRRQSYRFSGMSPSQFLNFAFSSNGSDVQETSTTGSVESQGSVSLSSPEGNSPATVLSSERCPNRSLRGRLANGGRECWRVQRLPTVDEEDVSSKCREPPLGFLDLDRETRVRSSFGCSYLWLALERWLLSHASQSTPCSPRRSRPSELIYFSESLKSKFSAVSSRCKESISKGTRGLKEKLLARNNSVKDLRKHVKREGTAGIADVGRMMERLDTTSIHTTEGFGTVSTGVGGSSYVSHNSKKSAQAKLIIHSPNRFSGDTEYGTSSNSQIQVQVLRSFLPGGMEIPHV</sequence>
<keyword evidence="2" id="KW-0732">Signal</keyword>
<evidence type="ECO:0000313" key="4">
    <source>
        <dbReference type="Proteomes" id="UP000541444"/>
    </source>
</evidence>
<feature type="compositionally biased region" description="Low complexity" evidence="1">
    <location>
        <begin position="148"/>
        <end position="163"/>
    </location>
</feature>